<dbReference type="PROSITE" id="PS50922">
    <property type="entry name" value="TLC"/>
    <property type="match status" value="1"/>
</dbReference>
<dbReference type="FunFam" id="1.10.10.60:FF:000020">
    <property type="entry name" value="Ceramide synthase 5"/>
    <property type="match status" value="1"/>
</dbReference>
<keyword evidence="7" id="KW-0256">Endoplasmic reticulum</keyword>
<evidence type="ECO:0000256" key="6">
    <source>
        <dbReference type="ARBA" id="ARBA00022692"/>
    </source>
</evidence>
<evidence type="ECO:0000256" key="10">
    <source>
        <dbReference type="ARBA" id="ARBA00023136"/>
    </source>
</evidence>
<dbReference type="InterPro" id="IPR006634">
    <property type="entry name" value="TLC-dom"/>
</dbReference>
<dbReference type="Pfam" id="PF03798">
    <property type="entry name" value="TRAM_LAG1_CLN8"/>
    <property type="match status" value="1"/>
</dbReference>
<feature type="transmembrane region" description="Helical" evidence="16">
    <location>
        <begin position="136"/>
        <end position="155"/>
    </location>
</feature>
<evidence type="ECO:0000256" key="7">
    <source>
        <dbReference type="ARBA" id="ARBA00022824"/>
    </source>
</evidence>
<comment type="pathway">
    <text evidence="3">Sphingolipid metabolism.</text>
</comment>
<dbReference type="GO" id="GO:0050291">
    <property type="term" value="F:sphingosine N-acyltransferase activity"/>
    <property type="evidence" value="ECO:0007669"/>
    <property type="project" value="InterPro"/>
</dbReference>
<gene>
    <name evidence="19" type="primary">LOC114029564</name>
</gene>
<feature type="transmembrane region" description="Helical" evidence="16">
    <location>
        <begin position="39"/>
        <end position="56"/>
    </location>
</feature>
<evidence type="ECO:0000256" key="2">
    <source>
        <dbReference type="ARBA" id="ARBA00004760"/>
    </source>
</evidence>
<evidence type="ECO:0000256" key="13">
    <source>
        <dbReference type="PROSITE-ProRule" id="PRU00205"/>
    </source>
</evidence>
<dbReference type="GeneTree" id="ENSGT01030000234515"/>
<evidence type="ECO:0000256" key="3">
    <source>
        <dbReference type="ARBA" id="ARBA00004991"/>
    </source>
</evidence>
<dbReference type="Pfam" id="PF00046">
    <property type="entry name" value="Homeodomain"/>
    <property type="match status" value="1"/>
</dbReference>
<organism evidence="19 20">
    <name type="scientific">Vombatus ursinus</name>
    <name type="common">Common wombat</name>
    <dbReference type="NCBI Taxonomy" id="29139"/>
    <lineage>
        <taxon>Eukaryota</taxon>
        <taxon>Metazoa</taxon>
        <taxon>Chordata</taxon>
        <taxon>Craniata</taxon>
        <taxon>Vertebrata</taxon>
        <taxon>Euteleostomi</taxon>
        <taxon>Mammalia</taxon>
        <taxon>Metatheria</taxon>
        <taxon>Diprotodontia</taxon>
        <taxon>Vombatidae</taxon>
        <taxon>Vombatus</taxon>
    </lineage>
</organism>
<feature type="region of interest" description="Disordered" evidence="15">
    <location>
        <begin position="341"/>
        <end position="395"/>
    </location>
</feature>
<evidence type="ECO:0000256" key="5">
    <source>
        <dbReference type="ARBA" id="ARBA00022679"/>
    </source>
</evidence>
<dbReference type="GO" id="GO:0003677">
    <property type="term" value="F:DNA binding"/>
    <property type="evidence" value="ECO:0007669"/>
    <property type="project" value="UniProtKB-UniRule"/>
</dbReference>
<keyword evidence="6 13" id="KW-0812">Transmembrane</keyword>
<accession>A0A4X2MF43</accession>
<keyword evidence="12 14" id="KW-0371">Homeobox</keyword>
<evidence type="ECO:0000256" key="16">
    <source>
        <dbReference type="SAM" id="Phobius"/>
    </source>
</evidence>
<feature type="domain" description="Homeobox" evidence="17">
    <location>
        <begin position="84"/>
        <end position="128"/>
    </location>
</feature>
<reference evidence="19" key="3">
    <citation type="submission" date="2025-09" db="UniProtKB">
        <authorList>
            <consortium name="Ensembl"/>
        </authorList>
    </citation>
    <scope>IDENTIFICATION</scope>
</reference>
<dbReference type="GO" id="GO:0005789">
    <property type="term" value="C:endoplasmic reticulum membrane"/>
    <property type="evidence" value="ECO:0007669"/>
    <property type="project" value="UniProtKB-SubCell"/>
</dbReference>
<dbReference type="SMART" id="SM00724">
    <property type="entry name" value="TLC"/>
    <property type="match status" value="1"/>
</dbReference>
<name>A0A4X2MF43_VOMUR</name>
<dbReference type="PANTHER" id="PTHR12560">
    <property type="entry name" value="LONGEVITY ASSURANCE FACTOR 1 LAG1"/>
    <property type="match status" value="1"/>
</dbReference>
<evidence type="ECO:0000256" key="9">
    <source>
        <dbReference type="ARBA" id="ARBA00023098"/>
    </source>
</evidence>
<dbReference type="Gene3D" id="1.10.10.60">
    <property type="entry name" value="Homeodomain-like"/>
    <property type="match status" value="1"/>
</dbReference>
<comment type="subcellular location">
    <subcellularLocation>
        <location evidence="1">Endoplasmic reticulum membrane</location>
        <topology evidence="1">Multi-pass membrane protein</topology>
    </subcellularLocation>
    <subcellularLocation>
        <location evidence="12 14">Nucleus</location>
    </subcellularLocation>
</comment>
<feature type="transmembrane region" description="Helical" evidence="16">
    <location>
        <begin position="300"/>
        <end position="328"/>
    </location>
</feature>
<dbReference type="SUPFAM" id="SSF46689">
    <property type="entry name" value="Homeodomain-like"/>
    <property type="match status" value="1"/>
</dbReference>
<dbReference type="PANTHER" id="PTHR12560:SF6">
    <property type="entry name" value="CERAMIDE SYNTHASE 4"/>
    <property type="match status" value="1"/>
</dbReference>
<evidence type="ECO:0000256" key="15">
    <source>
        <dbReference type="SAM" id="MobiDB-lite"/>
    </source>
</evidence>
<feature type="compositionally biased region" description="Polar residues" evidence="15">
    <location>
        <begin position="359"/>
        <end position="372"/>
    </location>
</feature>
<dbReference type="PIRSF" id="PIRSF005225">
    <property type="entry name" value="LAG1_LAC1"/>
    <property type="match status" value="1"/>
</dbReference>
<keyword evidence="12 14" id="KW-0238">DNA-binding</keyword>
<evidence type="ECO:0000256" key="4">
    <source>
        <dbReference type="ARBA" id="ARBA00022516"/>
    </source>
</evidence>
<dbReference type="AlphaFoldDB" id="A0A4X2MF43"/>
<keyword evidence="9" id="KW-0443">Lipid metabolism</keyword>
<dbReference type="InterPro" id="IPR009057">
    <property type="entry name" value="Homeodomain-like_sf"/>
</dbReference>
<evidence type="ECO:0000256" key="1">
    <source>
        <dbReference type="ARBA" id="ARBA00004477"/>
    </source>
</evidence>
<evidence type="ECO:0000256" key="11">
    <source>
        <dbReference type="ARBA" id="ARBA00049036"/>
    </source>
</evidence>
<keyword evidence="10 13" id="KW-0472">Membrane</keyword>
<feature type="transmembrane region" description="Helical" evidence="16">
    <location>
        <begin position="180"/>
        <end position="199"/>
    </location>
</feature>
<comment type="catalytic activity">
    <reaction evidence="11">
        <text>sphinganine + octadecanoyl-CoA = N-(octadecanoyl)-sphinganine + CoA + H(+)</text>
        <dbReference type="Rhea" id="RHEA:36547"/>
        <dbReference type="ChEBI" id="CHEBI:15378"/>
        <dbReference type="ChEBI" id="CHEBI:57287"/>
        <dbReference type="ChEBI" id="CHEBI:57394"/>
        <dbReference type="ChEBI" id="CHEBI:57817"/>
        <dbReference type="ChEBI" id="CHEBI:67033"/>
    </reaction>
    <physiologicalReaction direction="left-to-right" evidence="11">
        <dbReference type="Rhea" id="RHEA:36548"/>
    </physiologicalReaction>
</comment>
<keyword evidence="5" id="KW-0808">Transferase</keyword>
<evidence type="ECO:0000259" key="17">
    <source>
        <dbReference type="PROSITE" id="PS50071"/>
    </source>
</evidence>
<keyword evidence="8 16" id="KW-1133">Transmembrane helix</keyword>
<reference evidence="19" key="2">
    <citation type="submission" date="2025-08" db="UniProtKB">
        <authorList>
            <consortium name="Ensembl"/>
        </authorList>
    </citation>
    <scope>IDENTIFICATION</scope>
</reference>
<evidence type="ECO:0000313" key="19">
    <source>
        <dbReference type="Ensembl" id="ENSVURP00010032360.1"/>
    </source>
</evidence>
<keyword evidence="20" id="KW-1185">Reference proteome</keyword>
<sequence length="395" mass="46361">MLVSLYDCFWNDRYWFPKEYSWADLEDSDGAIYPHPKDLLAVIPLTFVLIIVRYIIERAVGLPLSRLMGVQDGHRIKASHNPILESFFQTQSQNPKESQLSHLATQCSLSLREVQRWFRRRRKQKRPLLSKKFSEACWKFIVYFSSFFGGLFIVYNEPWFWKSELCWNGFPKQALKPAIYWWYLLEFGVYLSMMITLSFDVKRKDFKQQIIHHFSAIILIYFSYCANYIRIGTLVMLSHDVSDVFLEAGKMTSYAQWKNSSTIIFVIFTVIFLISRLILLPYKILYTTYYSSMENHKPFFGYYFSNGLLMILQALNVFWSLLILHMFYRLVIADKMPDDVRSDTEEQSTSDEQSETGQKKSWSPERSQTLATFPSPGVSGGLLSTKKRHQSVPAT</sequence>
<dbReference type="InterPro" id="IPR016439">
    <property type="entry name" value="Lag1/Lac1-like"/>
</dbReference>
<evidence type="ECO:0000256" key="8">
    <source>
        <dbReference type="ARBA" id="ARBA00022989"/>
    </source>
</evidence>
<protein>
    <recommendedName>
        <fullName evidence="21">Ceramide synthase 4</fullName>
    </recommendedName>
</protein>
<dbReference type="CDD" id="cd00086">
    <property type="entry name" value="homeodomain"/>
    <property type="match status" value="1"/>
</dbReference>
<feature type="domain" description="TLC" evidence="18">
    <location>
        <begin position="131"/>
        <end position="332"/>
    </location>
</feature>
<dbReference type="UniPathway" id="UPA00222"/>
<evidence type="ECO:0000259" key="18">
    <source>
        <dbReference type="PROSITE" id="PS50922"/>
    </source>
</evidence>
<dbReference type="PROSITE" id="PS50071">
    <property type="entry name" value="HOMEOBOX_2"/>
    <property type="match status" value="1"/>
</dbReference>
<feature type="transmembrane region" description="Helical" evidence="16">
    <location>
        <begin position="260"/>
        <end position="279"/>
    </location>
</feature>
<feature type="DNA-binding region" description="Homeobox" evidence="12">
    <location>
        <begin position="86"/>
        <end position="129"/>
    </location>
</feature>
<feature type="compositionally biased region" description="Acidic residues" evidence="15">
    <location>
        <begin position="345"/>
        <end position="354"/>
    </location>
</feature>
<feature type="transmembrane region" description="Helical" evidence="16">
    <location>
        <begin position="211"/>
        <end position="229"/>
    </location>
</feature>
<evidence type="ECO:0000256" key="14">
    <source>
        <dbReference type="RuleBase" id="RU000682"/>
    </source>
</evidence>
<dbReference type="STRING" id="29139.ENSVURP00010032360"/>
<proteinExistence type="predicted"/>
<dbReference type="SMART" id="SM00389">
    <property type="entry name" value="HOX"/>
    <property type="match status" value="1"/>
</dbReference>
<comment type="pathway">
    <text evidence="2">Lipid metabolism; sphingolipid metabolism.</text>
</comment>
<feature type="compositionally biased region" description="Basic residues" evidence="15">
    <location>
        <begin position="385"/>
        <end position="395"/>
    </location>
</feature>
<dbReference type="GO" id="GO:0005634">
    <property type="term" value="C:nucleus"/>
    <property type="evidence" value="ECO:0007669"/>
    <property type="project" value="UniProtKB-SubCell"/>
</dbReference>
<keyword evidence="12 14" id="KW-0539">Nucleus</keyword>
<evidence type="ECO:0000313" key="20">
    <source>
        <dbReference type="Proteomes" id="UP000314987"/>
    </source>
</evidence>
<dbReference type="Ensembl" id="ENSVURT00010036847.1">
    <property type="protein sequence ID" value="ENSVURP00010032360.1"/>
    <property type="gene ID" value="ENSVURG00010024695.1"/>
</dbReference>
<reference evidence="20" key="1">
    <citation type="submission" date="2018-12" db="EMBL/GenBank/DDBJ databases">
        <authorList>
            <person name="Yazar S."/>
        </authorList>
    </citation>
    <scope>NUCLEOTIDE SEQUENCE [LARGE SCALE GENOMIC DNA]</scope>
</reference>
<dbReference type="Proteomes" id="UP000314987">
    <property type="component" value="Unassembled WGS sequence"/>
</dbReference>
<dbReference type="OMA" id="KSELCWN"/>
<dbReference type="GO" id="GO:0046513">
    <property type="term" value="P:ceramide biosynthetic process"/>
    <property type="evidence" value="ECO:0007669"/>
    <property type="project" value="InterPro"/>
</dbReference>
<evidence type="ECO:0008006" key="21">
    <source>
        <dbReference type="Google" id="ProtNLM"/>
    </source>
</evidence>
<keyword evidence="4" id="KW-0444">Lipid biosynthesis</keyword>
<dbReference type="InterPro" id="IPR001356">
    <property type="entry name" value="HD"/>
</dbReference>
<evidence type="ECO:0000256" key="12">
    <source>
        <dbReference type="PROSITE-ProRule" id="PRU00108"/>
    </source>
</evidence>